<accession>A0A4U2Z6C8</accession>
<name>A0A4U2Z6C8_9BACT</name>
<sequence>MVLTLKLHPLAENELVIALNYYFEISPKLEKKFLSHIDKQFNDILSSPNLYQYETETSQKVVMKKFPYIIIYEKYEDIIMILAIFHTKQNPKKLMQRNNNT</sequence>
<dbReference type="InterPro" id="IPR007712">
    <property type="entry name" value="RelE/ParE_toxin"/>
</dbReference>
<keyword evidence="3" id="KW-1185">Reference proteome</keyword>
<organism evidence="2 3">
    <name type="scientific">Sulfurimonas crateris</name>
    <dbReference type="NCBI Taxonomy" id="2574727"/>
    <lineage>
        <taxon>Bacteria</taxon>
        <taxon>Pseudomonadati</taxon>
        <taxon>Campylobacterota</taxon>
        <taxon>Epsilonproteobacteria</taxon>
        <taxon>Campylobacterales</taxon>
        <taxon>Sulfurimonadaceae</taxon>
        <taxon>Sulfurimonas</taxon>
    </lineage>
</organism>
<comment type="caution">
    <text evidence="2">The sequence shown here is derived from an EMBL/GenBank/DDBJ whole genome shotgun (WGS) entry which is preliminary data.</text>
</comment>
<dbReference type="OrthoDB" id="595476at2"/>
<proteinExistence type="predicted"/>
<dbReference type="Gene3D" id="3.30.2310.20">
    <property type="entry name" value="RelE-like"/>
    <property type="match status" value="1"/>
</dbReference>
<dbReference type="Proteomes" id="UP000309561">
    <property type="component" value="Unassembled WGS sequence"/>
</dbReference>
<reference evidence="2 3" key="1">
    <citation type="submission" date="2019-04" db="EMBL/GenBank/DDBJ databases">
        <title>Sulfurimonas crateris sp. nov. a facultative anaerobic sulfur-oxidizing chemolithautotrophic bacterium isolated from a terrestrial mud vulcano.</title>
        <authorList>
            <person name="Ratnikova N.M."/>
            <person name="Slobodkin A.I."/>
            <person name="Merkel A.Y."/>
            <person name="Novikov A."/>
            <person name="Bonch-Osmolovskaya E.A."/>
            <person name="Slobodkina G.B."/>
        </authorList>
    </citation>
    <scope>NUCLEOTIDE SEQUENCE [LARGE SCALE GENOMIC DNA]</scope>
    <source>
        <strain evidence="2 3">SN118</strain>
    </source>
</reference>
<gene>
    <name evidence="2" type="ORF">FCU45_05415</name>
</gene>
<evidence type="ECO:0000313" key="2">
    <source>
        <dbReference type="EMBL" id="TKI69494.1"/>
    </source>
</evidence>
<dbReference type="InterPro" id="IPR035093">
    <property type="entry name" value="RelE/ParE_toxin_dom_sf"/>
</dbReference>
<dbReference type="EMBL" id="SZPX01000004">
    <property type="protein sequence ID" value="TKI69494.1"/>
    <property type="molecule type" value="Genomic_DNA"/>
</dbReference>
<protein>
    <submittedName>
        <fullName evidence="2">Type II toxin-antitoxin system RelE/ParE family toxin</fullName>
    </submittedName>
</protein>
<evidence type="ECO:0000313" key="3">
    <source>
        <dbReference type="Proteomes" id="UP000309561"/>
    </source>
</evidence>
<dbReference type="AlphaFoldDB" id="A0A4U2Z6C8"/>
<dbReference type="Pfam" id="PF05016">
    <property type="entry name" value="ParE_toxin"/>
    <property type="match status" value="1"/>
</dbReference>
<evidence type="ECO:0000256" key="1">
    <source>
        <dbReference type="ARBA" id="ARBA00022649"/>
    </source>
</evidence>
<keyword evidence="1" id="KW-1277">Toxin-antitoxin system</keyword>